<dbReference type="AlphaFoldDB" id="A0A3R9MBV9"/>
<keyword evidence="1" id="KW-0472">Membrane</keyword>
<organism evidence="2 3">
    <name type="scientific">Mangrovimonas spongiae</name>
    <dbReference type="NCBI Taxonomy" id="2494697"/>
    <lineage>
        <taxon>Bacteria</taxon>
        <taxon>Pseudomonadati</taxon>
        <taxon>Bacteroidota</taxon>
        <taxon>Flavobacteriia</taxon>
        <taxon>Flavobacteriales</taxon>
        <taxon>Flavobacteriaceae</taxon>
        <taxon>Mangrovimonas</taxon>
    </lineage>
</organism>
<evidence type="ECO:0008006" key="4">
    <source>
        <dbReference type="Google" id="ProtNLM"/>
    </source>
</evidence>
<evidence type="ECO:0000313" key="3">
    <source>
        <dbReference type="Proteomes" id="UP000270620"/>
    </source>
</evidence>
<proteinExistence type="predicted"/>
<keyword evidence="1" id="KW-1133">Transmembrane helix</keyword>
<reference evidence="2 3" key="1">
    <citation type="submission" date="2018-12" db="EMBL/GenBank/DDBJ databases">
        <title>Mangrovimonas spongiae sp. nov., a novel member of the genus Mangrovimonas isolated from marine sponge.</title>
        <authorList>
            <person name="Zhuang L."/>
            <person name="Luo L."/>
        </authorList>
    </citation>
    <scope>NUCLEOTIDE SEQUENCE [LARGE SCALE GENOMIC DNA]</scope>
    <source>
        <strain evidence="2 3">HN-E26</strain>
    </source>
</reference>
<evidence type="ECO:0000256" key="1">
    <source>
        <dbReference type="SAM" id="Phobius"/>
    </source>
</evidence>
<sequence>MRNWLKSSYNTFSLCVIVTVLLLNIFALLNSNDTILRFFKPLLIPAFLMYLFIKNNSVNKALIIFFVFSFLGDSISALYSGSQAIKYANLSYFLSYLSLMVLVLSKLKSIKIDKVIGVYLFVVFFINSYFLYELFLILKANITDIAEVNLFILKSVSLTVLSLVSFVVYLTKDTKQSIIFLVMALCFVFSDVLFYITNYYIYNWSFAVLERVLHVFGIFFLFGYVVSENQIKVKQKQESYSEITLRENALT</sequence>
<dbReference type="RefSeq" id="WP_125468702.1">
    <property type="nucleotide sequence ID" value="NZ_RWBG01000006.1"/>
</dbReference>
<protein>
    <recommendedName>
        <fullName evidence="4">Lysoplasmalogenase</fullName>
    </recommendedName>
</protein>
<feature type="transmembrane region" description="Helical" evidence="1">
    <location>
        <begin position="87"/>
        <end position="104"/>
    </location>
</feature>
<evidence type="ECO:0000313" key="2">
    <source>
        <dbReference type="EMBL" id="RSK38294.1"/>
    </source>
</evidence>
<feature type="transmembrane region" description="Helical" evidence="1">
    <location>
        <begin position="178"/>
        <end position="202"/>
    </location>
</feature>
<feature type="transmembrane region" description="Helical" evidence="1">
    <location>
        <begin position="62"/>
        <end position="81"/>
    </location>
</feature>
<keyword evidence="3" id="KW-1185">Reference proteome</keyword>
<feature type="transmembrane region" description="Helical" evidence="1">
    <location>
        <begin position="116"/>
        <end position="138"/>
    </location>
</feature>
<feature type="transmembrane region" description="Helical" evidence="1">
    <location>
        <begin position="208"/>
        <end position="226"/>
    </location>
</feature>
<name>A0A3R9MBV9_9FLAO</name>
<feature type="transmembrane region" description="Helical" evidence="1">
    <location>
        <begin position="12"/>
        <end position="29"/>
    </location>
</feature>
<keyword evidence="1" id="KW-0812">Transmembrane</keyword>
<dbReference type="OrthoDB" id="1437664at2"/>
<dbReference type="Proteomes" id="UP000270620">
    <property type="component" value="Unassembled WGS sequence"/>
</dbReference>
<feature type="transmembrane region" description="Helical" evidence="1">
    <location>
        <begin position="35"/>
        <end position="53"/>
    </location>
</feature>
<comment type="caution">
    <text evidence="2">The sequence shown here is derived from an EMBL/GenBank/DDBJ whole genome shotgun (WGS) entry which is preliminary data.</text>
</comment>
<feature type="transmembrane region" description="Helical" evidence="1">
    <location>
        <begin position="150"/>
        <end position="171"/>
    </location>
</feature>
<gene>
    <name evidence="2" type="ORF">EJA19_12430</name>
</gene>
<accession>A0A3R9MBV9</accession>
<dbReference type="EMBL" id="RWBG01000006">
    <property type="protein sequence ID" value="RSK38294.1"/>
    <property type="molecule type" value="Genomic_DNA"/>
</dbReference>